<sequence>MFTKNALCLMVLLAFFYCPSQAATDAPNITFWTEPKDMVQMLDHTLDLFCGILFKPDDAIVPYYISITRDKDGELVAYRRVSWTNTYTGNQAEGVEATHCFMKAKEDCSERKVDNKSYRAYLAIKIMDPVYIGDEEKFSCVIHSFRKNDYGSIKYESDASVLYRPPTILDLAKAARQNRRNALKIFQDAAAFRLIYGDKY</sequence>
<evidence type="ECO:0000313" key="2">
    <source>
        <dbReference type="Proteomes" id="UP000694888"/>
    </source>
</evidence>
<gene>
    <name evidence="3" type="primary">LOC101852632</name>
</gene>
<name>A0ABM0JS33_APLCA</name>
<evidence type="ECO:0000256" key="1">
    <source>
        <dbReference type="SAM" id="SignalP"/>
    </source>
</evidence>
<reference evidence="3" key="1">
    <citation type="submission" date="2025-08" db="UniProtKB">
        <authorList>
            <consortium name="RefSeq"/>
        </authorList>
    </citation>
    <scope>IDENTIFICATION</scope>
</reference>
<keyword evidence="1" id="KW-0732">Signal</keyword>
<dbReference type="RefSeq" id="XP_005100249.2">
    <property type="nucleotide sequence ID" value="XM_005100192.3"/>
</dbReference>
<feature type="signal peptide" evidence="1">
    <location>
        <begin position="1"/>
        <end position="22"/>
    </location>
</feature>
<accession>A0ABM0JS33</accession>
<keyword evidence="2" id="KW-1185">Reference proteome</keyword>
<evidence type="ECO:0000313" key="3">
    <source>
        <dbReference type="RefSeq" id="XP_005100249.2"/>
    </source>
</evidence>
<dbReference type="Proteomes" id="UP000694888">
    <property type="component" value="Unplaced"/>
</dbReference>
<protein>
    <submittedName>
        <fullName evidence="3">Uncharacterized protein LOC101852632</fullName>
    </submittedName>
</protein>
<dbReference type="GeneID" id="101852632"/>
<feature type="chain" id="PRO_5046731420" evidence="1">
    <location>
        <begin position="23"/>
        <end position="200"/>
    </location>
</feature>
<proteinExistence type="predicted"/>
<organism evidence="2 3">
    <name type="scientific">Aplysia californica</name>
    <name type="common">California sea hare</name>
    <dbReference type="NCBI Taxonomy" id="6500"/>
    <lineage>
        <taxon>Eukaryota</taxon>
        <taxon>Metazoa</taxon>
        <taxon>Spiralia</taxon>
        <taxon>Lophotrochozoa</taxon>
        <taxon>Mollusca</taxon>
        <taxon>Gastropoda</taxon>
        <taxon>Heterobranchia</taxon>
        <taxon>Euthyneura</taxon>
        <taxon>Tectipleura</taxon>
        <taxon>Aplysiida</taxon>
        <taxon>Aplysioidea</taxon>
        <taxon>Aplysiidae</taxon>
        <taxon>Aplysia</taxon>
    </lineage>
</organism>